<comment type="caution">
    <text evidence="1">The sequence shown here is derived from an EMBL/GenBank/DDBJ whole genome shotgun (WGS) entry which is preliminary data.</text>
</comment>
<accession>A0A3M6EZD8</accession>
<dbReference type="AlphaFoldDB" id="A0A3M6EZD8"/>
<protein>
    <recommendedName>
        <fullName evidence="3">Glycoside hydrolase</fullName>
    </recommendedName>
</protein>
<dbReference type="EMBL" id="RBUY01000127">
    <property type="protein sequence ID" value="RMV73658.1"/>
    <property type="molecule type" value="Genomic_DNA"/>
</dbReference>
<organism evidence="1 2">
    <name type="scientific">Pseudomonas caricapapayae</name>
    <dbReference type="NCBI Taxonomy" id="46678"/>
    <lineage>
        <taxon>Bacteria</taxon>
        <taxon>Pseudomonadati</taxon>
        <taxon>Pseudomonadota</taxon>
        <taxon>Gammaproteobacteria</taxon>
        <taxon>Pseudomonadales</taxon>
        <taxon>Pseudomonadaceae</taxon>
        <taxon>Pseudomonas</taxon>
    </lineage>
</organism>
<dbReference type="InterPro" id="IPR017853">
    <property type="entry name" value="GH"/>
</dbReference>
<dbReference type="Gene3D" id="3.20.20.80">
    <property type="entry name" value="Glycosidases"/>
    <property type="match status" value="1"/>
</dbReference>
<gene>
    <name evidence="1" type="ORF">ALP05_02922</name>
</gene>
<evidence type="ECO:0008006" key="3">
    <source>
        <dbReference type="Google" id="ProtNLM"/>
    </source>
</evidence>
<evidence type="ECO:0000313" key="1">
    <source>
        <dbReference type="EMBL" id="RMV73658.1"/>
    </source>
</evidence>
<dbReference type="SUPFAM" id="SSF51445">
    <property type="entry name" value="(Trans)glycosidases"/>
    <property type="match status" value="1"/>
</dbReference>
<name>A0A3M6EZD8_9PSED</name>
<proteinExistence type="predicted"/>
<reference evidence="1 2" key="1">
    <citation type="submission" date="2018-08" db="EMBL/GenBank/DDBJ databases">
        <title>Recombination of ecologically and evolutionarily significant loci maintains genetic cohesion in the Pseudomonas syringae species complex.</title>
        <authorList>
            <person name="Dillon M."/>
            <person name="Thakur S."/>
            <person name="Almeida R.N.D."/>
            <person name="Weir B.S."/>
            <person name="Guttman D.S."/>
        </authorList>
    </citation>
    <scope>NUCLEOTIDE SEQUENCE [LARGE SCALE GENOMIC DNA]</scope>
    <source>
        <strain evidence="1 2">ICMP 7496</strain>
    </source>
</reference>
<sequence length="288" mass="31828">MNGLFDSFFMGGFECASHRRRDGTRLDLLDSTGHSRWPQADFAVMDACAIRTVRDGLRWHLIEASPGTYDWSSFLPMLHAARHQGIQVIWDLCHYGYPDDLDIWSPQFVERFARFAAAVAQLIKDEGETAPFYSPINEISFWSWAGGDVAYFNPGSRQPAARHGAQTATGPGQYCGNRRDTHDSAQRALCSGRAIDSCRTGHARLRRSSGGRMLSTGAVRGLGFFIRTAMARPGRSSRVSGCAGRQLLSPESMAVQRPKALAERSAIQTPSRYAERAAQAIRQTAIDL</sequence>
<evidence type="ECO:0000313" key="2">
    <source>
        <dbReference type="Proteomes" id="UP000269872"/>
    </source>
</evidence>
<dbReference type="Proteomes" id="UP000269872">
    <property type="component" value="Unassembled WGS sequence"/>
</dbReference>